<protein>
    <submittedName>
        <fullName evidence="2">Uncharacterized protein</fullName>
    </submittedName>
</protein>
<evidence type="ECO:0000256" key="1">
    <source>
        <dbReference type="SAM" id="Phobius"/>
    </source>
</evidence>
<dbReference type="AlphaFoldDB" id="A0A843VKE7"/>
<keyword evidence="1" id="KW-0472">Membrane</keyword>
<organism evidence="2 3">
    <name type="scientific">Colocasia esculenta</name>
    <name type="common">Wild taro</name>
    <name type="synonym">Arum esculentum</name>
    <dbReference type="NCBI Taxonomy" id="4460"/>
    <lineage>
        <taxon>Eukaryota</taxon>
        <taxon>Viridiplantae</taxon>
        <taxon>Streptophyta</taxon>
        <taxon>Embryophyta</taxon>
        <taxon>Tracheophyta</taxon>
        <taxon>Spermatophyta</taxon>
        <taxon>Magnoliopsida</taxon>
        <taxon>Liliopsida</taxon>
        <taxon>Araceae</taxon>
        <taxon>Aroideae</taxon>
        <taxon>Colocasieae</taxon>
        <taxon>Colocasia</taxon>
    </lineage>
</organism>
<keyword evidence="1" id="KW-0812">Transmembrane</keyword>
<comment type="caution">
    <text evidence="2">The sequence shown here is derived from an EMBL/GenBank/DDBJ whole genome shotgun (WGS) entry which is preliminary data.</text>
</comment>
<evidence type="ECO:0000313" key="2">
    <source>
        <dbReference type="EMBL" id="MQL96445.1"/>
    </source>
</evidence>
<reference evidence="2" key="1">
    <citation type="submission" date="2017-07" db="EMBL/GenBank/DDBJ databases">
        <title>Taro Niue Genome Assembly and Annotation.</title>
        <authorList>
            <person name="Atibalentja N."/>
            <person name="Keating K."/>
            <person name="Fields C.J."/>
        </authorList>
    </citation>
    <scope>NUCLEOTIDE SEQUENCE</scope>
    <source>
        <strain evidence="2">Niue_2</strain>
        <tissue evidence="2">Leaf</tissue>
    </source>
</reference>
<dbReference type="EMBL" id="NMUH01001919">
    <property type="protein sequence ID" value="MQL96445.1"/>
    <property type="molecule type" value="Genomic_DNA"/>
</dbReference>
<feature type="transmembrane region" description="Helical" evidence="1">
    <location>
        <begin position="212"/>
        <end position="230"/>
    </location>
</feature>
<keyword evidence="1" id="KW-1133">Transmembrane helix</keyword>
<dbReference type="Proteomes" id="UP000652761">
    <property type="component" value="Unassembled WGS sequence"/>
</dbReference>
<name>A0A843VKE7_COLES</name>
<keyword evidence="3" id="KW-1185">Reference proteome</keyword>
<proteinExistence type="predicted"/>
<gene>
    <name evidence="2" type="ORF">Taro_029119</name>
</gene>
<evidence type="ECO:0000313" key="3">
    <source>
        <dbReference type="Proteomes" id="UP000652761"/>
    </source>
</evidence>
<feature type="transmembrane region" description="Helical" evidence="1">
    <location>
        <begin position="86"/>
        <end position="109"/>
    </location>
</feature>
<feature type="non-terminal residue" evidence="2">
    <location>
        <position position="316"/>
    </location>
</feature>
<accession>A0A843VKE7</accession>
<feature type="transmembrane region" description="Helical" evidence="1">
    <location>
        <begin position="250"/>
        <end position="272"/>
    </location>
</feature>
<sequence length="316" mass="33859">LVRACLGWLTALLRVYACHLIAGLVVGYKPKVVSVAWDPHPRVFVEGVLQGMSVLELAADLEDSKAERKMSSFGEAEAGARLASKGSGLCVLLLAASGGGFIVVVVTVFPHDVSNPWWHQCVWFSDLALCPGVQGGSASGPSTLWRSEVAVLVACGFPARFVCMLQEGCSCCYVSCSASEVTRCVRAVVARLAVDSLAVVFPCGGHLQASPGAVLLIIFIAFGCVCVAMAERAYVCLPLTGCKLKLRCIAWLPCGLGLRYAVVLAGAFWIALCRFWRRFFLGVLCARFGLSLCCPYDSKCVVWLGYVLVRFSQDVS</sequence>